<dbReference type="eggNOG" id="COG0718">
    <property type="taxonomic scope" value="Bacteria"/>
</dbReference>
<sequence>MRGMNDLVRQAQMMQKKMADLQKELAERTVEAQSGGGMVSVTANCSGEIVAIRIDKSVVDPQDVEMLQDLVLAAIKEAIKQANELREAEMTKITGGIKLPGIL</sequence>
<evidence type="ECO:0000256" key="2">
    <source>
        <dbReference type="HAMAP-Rule" id="MF_00274"/>
    </source>
</evidence>
<evidence type="ECO:0000256" key="3">
    <source>
        <dbReference type="SAM" id="Coils"/>
    </source>
</evidence>
<reference evidence="4 5" key="1">
    <citation type="journal article" date="2013" name="Genome Announc.">
        <title>Draft genome sequences for three mercury-methylating, sulfate-reducing bacteria.</title>
        <authorList>
            <person name="Brown S.D."/>
            <person name="Hurt R.A.Jr."/>
            <person name="Gilmour C.C."/>
            <person name="Elias D.A."/>
        </authorList>
    </citation>
    <scope>NUCLEOTIDE SEQUENCE [LARGE SCALE GENOMIC DNA]</scope>
    <source>
        <strain evidence="4 5">DSM 16529</strain>
    </source>
</reference>
<dbReference type="AlphaFoldDB" id="S7TED3"/>
<dbReference type="SUPFAM" id="SSF82607">
    <property type="entry name" value="YbaB-like"/>
    <property type="match status" value="1"/>
</dbReference>
<dbReference type="Gene3D" id="3.30.1310.10">
    <property type="entry name" value="Nucleoid-associated protein YbaB-like domain"/>
    <property type="match status" value="1"/>
</dbReference>
<dbReference type="Pfam" id="PF02575">
    <property type="entry name" value="YbaB_DNA_bd"/>
    <property type="match status" value="1"/>
</dbReference>
<dbReference type="OrthoDB" id="9803080at2"/>
<dbReference type="GO" id="GO:0003677">
    <property type="term" value="F:DNA binding"/>
    <property type="evidence" value="ECO:0007669"/>
    <property type="project" value="UniProtKB-UniRule"/>
</dbReference>
<proteinExistence type="inferred from homology"/>
<dbReference type="PANTHER" id="PTHR33449:SF1">
    <property type="entry name" value="NUCLEOID-ASSOCIATED PROTEIN YBAB"/>
    <property type="match status" value="1"/>
</dbReference>
<keyword evidence="5" id="KW-1185">Reference proteome</keyword>
<evidence type="ECO:0000313" key="5">
    <source>
        <dbReference type="Proteomes" id="UP000014975"/>
    </source>
</evidence>
<dbReference type="InterPro" id="IPR004401">
    <property type="entry name" value="YbaB/EbfC"/>
</dbReference>
<protein>
    <recommendedName>
        <fullName evidence="2">Nucleoid-associated protein dsat_2303</fullName>
    </recommendedName>
</protein>
<feature type="coiled-coil region" evidence="3">
    <location>
        <begin position="4"/>
        <end position="31"/>
    </location>
</feature>
<keyword evidence="2" id="KW-0963">Cytoplasm</keyword>
<dbReference type="Proteomes" id="UP000014975">
    <property type="component" value="Unassembled WGS sequence"/>
</dbReference>
<keyword evidence="3" id="KW-0175">Coiled coil</keyword>
<comment type="subunit">
    <text evidence="2">Homodimer.</text>
</comment>
<evidence type="ECO:0000256" key="1">
    <source>
        <dbReference type="ARBA" id="ARBA00023125"/>
    </source>
</evidence>
<dbReference type="GO" id="GO:0005829">
    <property type="term" value="C:cytosol"/>
    <property type="evidence" value="ECO:0007669"/>
    <property type="project" value="TreeGrafter"/>
</dbReference>
<dbReference type="HAMAP" id="MF_00274">
    <property type="entry name" value="DNA_YbaB_EbfC"/>
    <property type="match status" value="1"/>
</dbReference>
<comment type="subcellular location">
    <subcellularLocation>
        <location evidence="2">Cytoplasm</location>
        <location evidence="2">Nucleoid</location>
    </subcellularLocation>
</comment>
<dbReference type="PATRIC" id="fig|1121439.3.peg.692"/>
<evidence type="ECO:0000313" key="4">
    <source>
        <dbReference type="EMBL" id="EPR34940.1"/>
    </source>
</evidence>
<dbReference type="GO" id="GO:0043590">
    <property type="term" value="C:bacterial nucleoid"/>
    <property type="evidence" value="ECO:0007669"/>
    <property type="project" value="UniProtKB-UniRule"/>
</dbReference>
<comment type="function">
    <text evidence="2">Binds to DNA and alters its conformation. May be involved in regulation of gene expression, nucleoid organization and DNA protection.</text>
</comment>
<comment type="similarity">
    <text evidence="2">Belongs to the YbaB/EbfC family.</text>
</comment>
<name>S7TED3_9BACT</name>
<keyword evidence="1 2" id="KW-0238">DNA-binding</keyword>
<gene>
    <name evidence="4" type="ORF">dsat_2303</name>
</gene>
<dbReference type="PIRSF" id="PIRSF004555">
    <property type="entry name" value="UCP004555"/>
    <property type="match status" value="1"/>
</dbReference>
<comment type="caution">
    <text evidence="4">The sequence shown here is derived from an EMBL/GenBank/DDBJ whole genome shotgun (WGS) entry which is preliminary data.</text>
</comment>
<accession>S7TED3</accession>
<dbReference type="InterPro" id="IPR036894">
    <property type="entry name" value="YbaB-like_sf"/>
</dbReference>
<dbReference type="NCBIfam" id="TIGR00103">
    <property type="entry name" value="DNA_YbaB_EbfC"/>
    <property type="match status" value="1"/>
</dbReference>
<dbReference type="EMBL" id="ATHI01000005">
    <property type="protein sequence ID" value="EPR34940.1"/>
    <property type="molecule type" value="Genomic_DNA"/>
</dbReference>
<dbReference type="PANTHER" id="PTHR33449">
    <property type="entry name" value="NUCLEOID-ASSOCIATED PROTEIN YBAB"/>
    <property type="match status" value="1"/>
</dbReference>
<dbReference type="STRING" id="1121439.dsat_2303"/>
<dbReference type="RefSeq" id="WP_020886189.1">
    <property type="nucleotide sequence ID" value="NZ_ATHI01000005.1"/>
</dbReference>
<organism evidence="4 5">
    <name type="scientific">Alkalidesulfovibrio alkalitolerans DSM 16529</name>
    <dbReference type="NCBI Taxonomy" id="1121439"/>
    <lineage>
        <taxon>Bacteria</taxon>
        <taxon>Pseudomonadati</taxon>
        <taxon>Thermodesulfobacteriota</taxon>
        <taxon>Desulfovibrionia</taxon>
        <taxon>Desulfovibrionales</taxon>
        <taxon>Desulfovibrionaceae</taxon>
        <taxon>Alkalidesulfovibrio</taxon>
    </lineage>
</organism>